<evidence type="ECO:0008006" key="5">
    <source>
        <dbReference type="Google" id="ProtNLM"/>
    </source>
</evidence>
<feature type="domain" description="GXWXG" evidence="1">
    <location>
        <begin position="24"/>
        <end position="81"/>
    </location>
</feature>
<reference evidence="3 4" key="1">
    <citation type="submission" date="2020-07" db="EMBL/GenBank/DDBJ databases">
        <title>Sequencing the genomes of 1000 actinobacteria strains.</title>
        <authorList>
            <person name="Klenk H.-P."/>
        </authorList>
    </citation>
    <scope>NUCLEOTIDE SEQUENCE [LARGE SCALE GENOMIC DNA]</scope>
    <source>
        <strain evidence="3 4">DSM 103833</strain>
    </source>
</reference>
<gene>
    <name evidence="3" type="ORF">HNR19_002674</name>
</gene>
<evidence type="ECO:0000259" key="1">
    <source>
        <dbReference type="Pfam" id="PF14231"/>
    </source>
</evidence>
<dbReference type="RefSeq" id="WP_179668394.1">
    <property type="nucleotide sequence ID" value="NZ_JACCFP010000001.1"/>
</dbReference>
<proteinExistence type="predicted"/>
<keyword evidence="4" id="KW-1185">Reference proteome</keyword>
<name>A0A853C4P0_9ACTN</name>
<sequence>MIDTRARFEALRTADSADPTDLDQLWADLDTTTVPEVLGSWRGGDFATGHVASQVLTKVRWHGKRFDGPLAAVPLLCRDDQDELYSNKEAGGGGEASLWPVEFRGEVTATMVYDRMPVFDHFKKVDDDTLMGIMNGKLSDAFGIDDLYYFWLEREA</sequence>
<protein>
    <recommendedName>
        <fullName evidence="5">DUF4334 domain-containing protein</fullName>
    </recommendedName>
</protein>
<dbReference type="Proteomes" id="UP000530424">
    <property type="component" value="Unassembled WGS sequence"/>
</dbReference>
<dbReference type="AlphaFoldDB" id="A0A853C4P0"/>
<dbReference type="InterPro" id="IPR025568">
    <property type="entry name" value="DUF4334"/>
</dbReference>
<evidence type="ECO:0000259" key="2">
    <source>
        <dbReference type="Pfam" id="PF14232"/>
    </source>
</evidence>
<evidence type="ECO:0000313" key="3">
    <source>
        <dbReference type="EMBL" id="NYJ01976.1"/>
    </source>
</evidence>
<feature type="domain" description="DUF4334" evidence="2">
    <location>
        <begin position="94"/>
        <end position="154"/>
    </location>
</feature>
<evidence type="ECO:0000313" key="4">
    <source>
        <dbReference type="Proteomes" id="UP000530424"/>
    </source>
</evidence>
<organism evidence="3 4">
    <name type="scientific">Nocardioides thalensis</name>
    <dbReference type="NCBI Taxonomy" id="1914755"/>
    <lineage>
        <taxon>Bacteria</taxon>
        <taxon>Bacillati</taxon>
        <taxon>Actinomycetota</taxon>
        <taxon>Actinomycetes</taxon>
        <taxon>Propionibacteriales</taxon>
        <taxon>Nocardioidaceae</taxon>
        <taxon>Nocardioides</taxon>
    </lineage>
</organism>
<dbReference type="Pfam" id="PF14232">
    <property type="entry name" value="DUF4334"/>
    <property type="match status" value="1"/>
</dbReference>
<dbReference type="EMBL" id="JACCFP010000001">
    <property type="protein sequence ID" value="NYJ01976.1"/>
    <property type="molecule type" value="Genomic_DNA"/>
</dbReference>
<dbReference type="InterPro" id="IPR025951">
    <property type="entry name" value="GXWXG_dom"/>
</dbReference>
<dbReference type="Gene3D" id="2.40.128.580">
    <property type="entry name" value="GXWXG domain"/>
    <property type="match status" value="1"/>
</dbReference>
<accession>A0A853C4P0</accession>
<dbReference type="Pfam" id="PF14231">
    <property type="entry name" value="GXWXG"/>
    <property type="match status" value="1"/>
</dbReference>
<comment type="caution">
    <text evidence="3">The sequence shown here is derived from an EMBL/GenBank/DDBJ whole genome shotgun (WGS) entry which is preliminary data.</text>
</comment>